<dbReference type="GO" id="GO:0006952">
    <property type="term" value="P:defense response"/>
    <property type="evidence" value="ECO:0007669"/>
    <property type="project" value="UniProtKB-KW"/>
</dbReference>
<dbReference type="SUPFAM" id="SSF52540">
    <property type="entry name" value="P-loop containing nucleoside triphosphate hydrolases"/>
    <property type="match status" value="1"/>
</dbReference>
<dbReference type="GO" id="GO:0005524">
    <property type="term" value="F:ATP binding"/>
    <property type="evidence" value="ECO:0007669"/>
    <property type="project" value="UniProtKB-KW"/>
</dbReference>
<dbReference type="InterPro" id="IPR002182">
    <property type="entry name" value="NB-ARC"/>
</dbReference>
<evidence type="ECO:0000256" key="3">
    <source>
        <dbReference type="ARBA" id="ARBA00022821"/>
    </source>
</evidence>
<evidence type="ECO:0000256" key="2">
    <source>
        <dbReference type="ARBA" id="ARBA00022741"/>
    </source>
</evidence>
<dbReference type="Gene3D" id="3.40.50.300">
    <property type="entry name" value="P-loop containing nucleotide triphosphate hydrolases"/>
    <property type="match status" value="1"/>
</dbReference>
<dbReference type="PRINTS" id="PR00364">
    <property type="entry name" value="DISEASERSIST"/>
</dbReference>
<proteinExistence type="inferred from homology"/>
<name>A0AAW2TAJ6_9LAMI</name>
<keyword evidence="3" id="KW-0611">Plant defense</keyword>
<dbReference type="InterPro" id="IPR027417">
    <property type="entry name" value="P-loop_NTPase"/>
</dbReference>
<keyword evidence="4" id="KW-0067">ATP-binding</keyword>
<evidence type="ECO:0000313" key="6">
    <source>
        <dbReference type="EMBL" id="KAL0401612.1"/>
    </source>
</evidence>
<evidence type="ECO:0000256" key="1">
    <source>
        <dbReference type="ARBA" id="ARBA00008894"/>
    </source>
</evidence>
<reference evidence="6" key="2">
    <citation type="journal article" date="2024" name="Plant">
        <title>Genomic evolution and insights into agronomic trait innovations of Sesamum species.</title>
        <authorList>
            <person name="Miao H."/>
            <person name="Wang L."/>
            <person name="Qu L."/>
            <person name="Liu H."/>
            <person name="Sun Y."/>
            <person name="Le M."/>
            <person name="Wang Q."/>
            <person name="Wei S."/>
            <person name="Zheng Y."/>
            <person name="Lin W."/>
            <person name="Duan Y."/>
            <person name="Cao H."/>
            <person name="Xiong S."/>
            <person name="Wang X."/>
            <person name="Wei L."/>
            <person name="Li C."/>
            <person name="Ma Q."/>
            <person name="Ju M."/>
            <person name="Zhao R."/>
            <person name="Li G."/>
            <person name="Mu C."/>
            <person name="Tian Q."/>
            <person name="Mei H."/>
            <person name="Zhang T."/>
            <person name="Gao T."/>
            <person name="Zhang H."/>
        </authorList>
    </citation>
    <scope>NUCLEOTIDE SEQUENCE</scope>
    <source>
        <strain evidence="6">KEN1</strain>
    </source>
</reference>
<dbReference type="Pfam" id="PF00931">
    <property type="entry name" value="NB-ARC"/>
    <property type="match status" value="1"/>
</dbReference>
<evidence type="ECO:0000256" key="4">
    <source>
        <dbReference type="ARBA" id="ARBA00022840"/>
    </source>
</evidence>
<keyword evidence="2" id="KW-0547">Nucleotide-binding</keyword>
<dbReference type="GO" id="GO:0043531">
    <property type="term" value="F:ADP binding"/>
    <property type="evidence" value="ECO:0007669"/>
    <property type="project" value="InterPro"/>
</dbReference>
<protein>
    <submittedName>
        <fullName evidence="6">Late blight resistance proteinR1A-3</fullName>
    </submittedName>
</protein>
<sequence>MRKAMKTFMKAFQIRTPVKLRSMATQIEKVSARIKEYREETWMIDSHSSLNFQDGPQESEAPKVRQDNVVGFDDEKEKLIAYFTEETQQLDVISIAGMPGLGKTTLAEKIFHDMAIVYKFSIRIWVHVSERFTRKDIFLAILREFTRLDEYMYNKSDQDLARLVAFHLEMGKFLIVMDDVWTVVDWEKLQIALPKNNNMGKVLITSRHVEVAQYVNENRPPTSCVS</sequence>
<dbReference type="PANTHER" id="PTHR36766">
    <property type="entry name" value="PLANT BROAD-SPECTRUM MILDEW RESISTANCE PROTEIN RPW8"/>
    <property type="match status" value="1"/>
</dbReference>
<comment type="caution">
    <text evidence="6">The sequence shown here is derived from an EMBL/GenBank/DDBJ whole genome shotgun (WGS) entry which is preliminary data.</text>
</comment>
<reference evidence="6" key="1">
    <citation type="submission" date="2020-06" db="EMBL/GenBank/DDBJ databases">
        <authorList>
            <person name="Li T."/>
            <person name="Hu X."/>
            <person name="Zhang T."/>
            <person name="Song X."/>
            <person name="Zhang H."/>
            <person name="Dai N."/>
            <person name="Sheng W."/>
            <person name="Hou X."/>
            <person name="Wei L."/>
        </authorList>
    </citation>
    <scope>NUCLEOTIDE SEQUENCE</scope>
    <source>
        <strain evidence="6">KEN1</strain>
        <tissue evidence="6">Leaf</tissue>
    </source>
</reference>
<dbReference type="PANTHER" id="PTHR36766:SF53">
    <property type="entry name" value="DISEASE RESISTANCE PROTEIN RPP13-LIKE"/>
    <property type="match status" value="1"/>
</dbReference>
<gene>
    <name evidence="6" type="ORF">Slati_4191100</name>
</gene>
<feature type="domain" description="NB-ARC" evidence="5">
    <location>
        <begin position="73"/>
        <end position="218"/>
    </location>
</feature>
<accession>A0AAW2TAJ6</accession>
<evidence type="ECO:0000259" key="5">
    <source>
        <dbReference type="Pfam" id="PF00931"/>
    </source>
</evidence>
<comment type="similarity">
    <text evidence="1">Belongs to the disease resistance NB-LRR family.</text>
</comment>
<dbReference type="AlphaFoldDB" id="A0AAW2TAJ6"/>
<dbReference type="FunFam" id="3.40.50.300:FF:001091">
    <property type="entry name" value="Probable disease resistance protein At1g61300"/>
    <property type="match status" value="1"/>
</dbReference>
<dbReference type="EMBL" id="JACGWN010000015">
    <property type="protein sequence ID" value="KAL0401612.1"/>
    <property type="molecule type" value="Genomic_DNA"/>
</dbReference>
<organism evidence="6">
    <name type="scientific">Sesamum latifolium</name>
    <dbReference type="NCBI Taxonomy" id="2727402"/>
    <lineage>
        <taxon>Eukaryota</taxon>
        <taxon>Viridiplantae</taxon>
        <taxon>Streptophyta</taxon>
        <taxon>Embryophyta</taxon>
        <taxon>Tracheophyta</taxon>
        <taxon>Spermatophyta</taxon>
        <taxon>Magnoliopsida</taxon>
        <taxon>eudicotyledons</taxon>
        <taxon>Gunneridae</taxon>
        <taxon>Pentapetalae</taxon>
        <taxon>asterids</taxon>
        <taxon>lamiids</taxon>
        <taxon>Lamiales</taxon>
        <taxon>Pedaliaceae</taxon>
        <taxon>Sesamum</taxon>
    </lineage>
</organism>